<comment type="caution">
    <text evidence="1">The sequence shown here is derived from an EMBL/GenBank/DDBJ whole genome shotgun (WGS) entry which is preliminary data.</text>
</comment>
<sequence length="178" mass="19903">MAGEECGVDLLRKLRPEHRKKSRRVVRCRKKGSSEDVQRQTSRIYLLSGQFIGGPIQQRPAFVVARFIQKGGTFVKYYTVSVNPIIKEGPTLEEQQKALSSLLAMTMMLLLVNTEYGFITYIGAKFSDKMNIPVLIMPESFLHRGQPITLTVQLAGDALHVFANGHLSSKSLNSSSFN</sequence>
<organism evidence="1 2">
    <name type="scientific">Rhododendron simsii</name>
    <name type="common">Sims's rhododendron</name>
    <dbReference type="NCBI Taxonomy" id="118357"/>
    <lineage>
        <taxon>Eukaryota</taxon>
        <taxon>Viridiplantae</taxon>
        <taxon>Streptophyta</taxon>
        <taxon>Embryophyta</taxon>
        <taxon>Tracheophyta</taxon>
        <taxon>Spermatophyta</taxon>
        <taxon>Magnoliopsida</taxon>
        <taxon>eudicotyledons</taxon>
        <taxon>Gunneridae</taxon>
        <taxon>Pentapetalae</taxon>
        <taxon>asterids</taxon>
        <taxon>Ericales</taxon>
        <taxon>Ericaceae</taxon>
        <taxon>Ericoideae</taxon>
        <taxon>Rhodoreae</taxon>
        <taxon>Rhododendron</taxon>
    </lineage>
</organism>
<gene>
    <name evidence="1" type="ORF">RHSIM_Rhsim04G0154900</name>
</gene>
<dbReference type="EMBL" id="WJXA01000004">
    <property type="protein sequence ID" value="KAF7145979.1"/>
    <property type="molecule type" value="Genomic_DNA"/>
</dbReference>
<dbReference type="Proteomes" id="UP000626092">
    <property type="component" value="Unassembled WGS sequence"/>
</dbReference>
<keyword evidence="2" id="KW-1185">Reference proteome</keyword>
<name>A0A834LRE6_RHOSS</name>
<evidence type="ECO:0000313" key="2">
    <source>
        <dbReference type="Proteomes" id="UP000626092"/>
    </source>
</evidence>
<protein>
    <submittedName>
        <fullName evidence="1">Uncharacterized protein</fullName>
    </submittedName>
</protein>
<reference evidence="1" key="1">
    <citation type="submission" date="2019-11" db="EMBL/GenBank/DDBJ databases">
        <authorList>
            <person name="Liu Y."/>
            <person name="Hou J."/>
            <person name="Li T.-Q."/>
            <person name="Guan C.-H."/>
            <person name="Wu X."/>
            <person name="Wu H.-Z."/>
            <person name="Ling F."/>
            <person name="Zhang R."/>
            <person name="Shi X.-G."/>
            <person name="Ren J.-P."/>
            <person name="Chen E.-F."/>
            <person name="Sun J.-M."/>
        </authorList>
    </citation>
    <scope>NUCLEOTIDE SEQUENCE</scope>
    <source>
        <strain evidence="1">Adult_tree_wgs_1</strain>
        <tissue evidence="1">Leaves</tissue>
    </source>
</reference>
<dbReference type="AlphaFoldDB" id="A0A834LRE6"/>
<dbReference type="OrthoDB" id="1433858at2759"/>
<evidence type="ECO:0000313" key="1">
    <source>
        <dbReference type="EMBL" id="KAF7145979.1"/>
    </source>
</evidence>
<accession>A0A834LRE6</accession>
<proteinExistence type="predicted"/>